<reference evidence="1" key="2">
    <citation type="submission" date="2020-09" db="EMBL/GenBank/DDBJ databases">
        <authorList>
            <person name="Sun Q."/>
            <person name="Zhou Y."/>
        </authorList>
    </citation>
    <scope>NUCLEOTIDE SEQUENCE</scope>
    <source>
        <strain evidence="1">CGMCC 1.6293</strain>
    </source>
</reference>
<dbReference type="Proteomes" id="UP000649829">
    <property type="component" value="Unassembled WGS sequence"/>
</dbReference>
<dbReference type="EMBL" id="BMLF01000010">
    <property type="protein sequence ID" value="GGM17527.1"/>
    <property type="molecule type" value="Genomic_DNA"/>
</dbReference>
<organism evidence="1 2">
    <name type="scientific">Pseudooceanicola nanhaiensis</name>
    <dbReference type="NCBI Taxonomy" id="375761"/>
    <lineage>
        <taxon>Bacteria</taxon>
        <taxon>Pseudomonadati</taxon>
        <taxon>Pseudomonadota</taxon>
        <taxon>Alphaproteobacteria</taxon>
        <taxon>Rhodobacterales</taxon>
        <taxon>Paracoccaceae</taxon>
        <taxon>Pseudooceanicola</taxon>
    </lineage>
</organism>
<accession>A0A917TCE8</accession>
<protein>
    <submittedName>
        <fullName evidence="1">Methyltransferase</fullName>
    </submittedName>
</protein>
<dbReference type="Pfam" id="PF13489">
    <property type="entry name" value="Methyltransf_23"/>
    <property type="match status" value="1"/>
</dbReference>
<dbReference type="AlphaFoldDB" id="A0A917TCE8"/>
<dbReference type="InterPro" id="IPR029063">
    <property type="entry name" value="SAM-dependent_MTases_sf"/>
</dbReference>
<dbReference type="SUPFAM" id="SSF53335">
    <property type="entry name" value="S-adenosyl-L-methionine-dependent methyltransferases"/>
    <property type="match status" value="1"/>
</dbReference>
<comment type="caution">
    <text evidence="1">The sequence shown here is derived from an EMBL/GenBank/DDBJ whole genome shotgun (WGS) entry which is preliminary data.</text>
</comment>
<keyword evidence="1" id="KW-0489">Methyltransferase</keyword>
<dbReference type="GO" id="GO:0032259">
    <property type="term" value="P:methylation"/>
    <property type="evidence" value="ECO:0007669"/>
    <property type="project" value="UniProtKB-KW"/>
</dbReference>
<dbReference type="GO" id="GO:0008168">
    <property type="term" value="F:methyltransferase activity"/>
    <property type="evidence" value="ECO:0007669"/>
    <property type="project" value="UniProtKB-KW"/>
</dbReference>
<sequence>MTAAPRSRRLAAKYARLLKYVVVAPATAIVLKHTTWLDGKDGAPPVVLNYAADGDFVQQGTNLAKAIAREVPLDDRTRWLDIGCGIGRLACGVKRTRNVGLYAGFDVVRYGILWCRKAIDDPRFHFEHADIRNSFYNPFGRIRPEDFTFPYADENFDLAVAISVFTHLPEAQCRRYFAEAMRCLAPGGRAYFTTFLPERAAPGSDYSLTHVIGAARLERLEEPDLAVGYSRNFWEALAAEHGAVVEMVLPGSWAGTRNLPDYQDVIIFRKLIAADTDQSCGSGSFSCAQR</sequence>
<reference evidence="1" key="1">
    <citation type="journal article" date="2014" name="Int. J. Syst. Evol. Microbiol.">
        <title>Complete genome sequence of Corynebacterium casei LMG S-19264T (=DSM 44701T), isolated from a smear-ripened cheese.</title>
        <authorList>
            <consortium name="US DOE Joint Genome Institute (JGI-PGF)"/>
            <person name="Walter F."/>
            <person name="Albersmeier A."/>
            <person name="Kalinowski J."/>
            <person name="Ruckert C."/>
        </authorList>
    </citation>
    <scope>NUCLEOTIDE SEQUENCE</scope>
    <source>
        <strain evidence="1">CGMCC 1.6293</strain>
    </source>
</reference>
<gene>
    <name evidence="1" type="ORF">GCM10011534_44420</name>
</gene>
<dbReference type="CDD" id="cd02440">
    <property type="entry name" value="AdoMet_MTases"/>
    <property type="match status" value="1"/>
</dbReference>
<dbReference type="RefSeq" id="WP_084178242.1">
    <property type="nucleotide sequence ID" value="NZ_BMLF01000010.1"/>
</dbReference>
<dbReference type="Gene3D" id="3.40.50.150">
    <property type="entry name" value="Vaccinia Virus protein VP39"/>
    <property type="match status" value="1"/>
</dbReference>
<keyword evidence="2" id="KW-1185">Reference proteome</keyword>
<keyword evidence="1" id="KW-0808">Transferase</keyword>
<proteinExistence type="predicted"/>
<name>A0A917TCE8_9RHOB</name>
<evidence type="ECO:0000313" key="1">
    <source>
        <dbReference type="EMBL" id="GGM17527.1"/>
    </source>
</evidence>
<evidence type="ECO:0000313" key="2">
    <source>
        <dbReference type="Proteomes" id="UP000649829"/>
    </source>
</evidence>